<evidence type="ECO:0000256" key="1">
    <source>
        <dbReference type="SAM" id="MobiDB-lite"/>
    </source>
</evidence>
<keyword evidence="3" id="KW-1185">Reference proteome</keyword>
<reference evidence="2 3" key="1">
    <citation type="submission" date="2023-12" db="EMBL/GenBank/DDBJ databases">
        <title>Gut-associated functions are favored during microbiome assembly across C. elegans life.</title>
        <authorList>
            <person name="Zimmermann J."/>
        </authorList>
    </citation>
    <scope>NUCLEOTIDE SEQUENCE [LARGE SCALE GENOMIC DNA]</scope>
    <source>
        <strain evidence="2 3">MYb71</strain>
    </source>
</reference>
<dbReference type="Proteomes" id="UP001375812">
    <property type="component" value="Unassembled WGS sequence"/>
</dbReference>
<comment type="caution">
    <text evidence="2">The sequence shown here is derived from an EMBL/GenBank/DDBJ whole genome shotgun (WGS) entry which is preliminary data.</text>
</comment>
<feature type="region of interest" description="Disordered" evidence="1">
    <location>
        <begin position="124"/>
        <end position="145"/>
    </location>
</feature>
<evidence type="ECO:0000313" key="3">
    <source>
        <dbReference type="Proteomes" id="UP001375812"/>
    </source>
</evidence>
<organism evidence="2 3">
    <name type="scientific">Ochrobactrum vermis</name>
    <dbReference type="NCBI Taxonomy" id="1827297"/>
    <lineage>
        <taxon>Bacteria</taxon>
        <taxon>Pseudomonadati</taxon>
        <taxon>Pseudomonadota</taxon>
        <taxon>Alphaproteobacteria</taxon>
        <taxon>Hyphomicrobiales</taxon>
        <taxon>Brucellaceae</taxon>
        <taxon>Brucella/Ochrobactrum group</taxon>
        <taxon>Ochrobactrum</taxon>
    </lineage>
</organism>
<gene>
    <name evidence="2" type="ORF">WH297_25475</name>
</gene>
<protein>
    <submittedName>
        <fullName evidence="2">Uncharacterized protein</fullName>
    </submittedName>
</protein>
<sequence>MSIKFQPLARPLVVAIAFCALTACQNRPERDPLPYSPNYHMTTAETGNVVRKGYDKQQATQGRLVPDACVTPDVVEDPLYLPPGCANNLNLQMMVERQSDLVHGRTTGPAMAAPVVRAARRVIDGEPPRDDAAAKESLNTTGSMH</sequence>
<accession>A0ABU8PN36</accession>
<feature type="compositionally biased region" description="Basic and acidic residues" evidence="1">
    <location>
        <begin position="124"/>
        <end position="134"/>
    </location>
</feature>
<name>A0ABU8PN36_9HYPH</name>
<dbReference type="EMBL" id="JBBGZH010000003">
    <property type="protein sequence ID" value="MEJ5023049.1"/>
    <property type="molecule type" value="Genomic_DNA"/>
</dbReference>
<evidence type="ECO:0000313" key="2">
    <source>
        <dbReference type="EMBL" id="MEJ5023049.1"/>
    </source>
</evidence>
<dbReference type="RefSeq" id="WP_105545459.1">
    <property type="nucleotide sequence ID" value="NZ_JBBGZH010000003.1"/>
</dbReference>
<dbReference type="PROSITE" id="PS51257">
    <property type="entry name" value="PROKAR_LIPOPROTEIN"/>
    <property type="match status" value="1"/>
</dbReference>
<proteinExistence type="predicted"/>